<comment type="caution">
    <text evidence="2">The sequence shown here is derived from an EMBL/GenBank/DDBJ whole genome shotgun (WGS) entry which is preliminary data.</text>
</comment>
<feature type="chain" id="PRO_5031318339" description="Lipoprotein" evidence="1">
    <location>
        <begin position="25"/>
        <end position="95"/>
    </location>
</feature>
<keyword evidence="3" id="KW-1185">Reference proteome</keyword>
<protein>
    <recommendedName>
        <fullName evidence="4">Lipoprotein</fullName>
    </recommendedName>
</protein>
<evidence type="ECO:0000313" key="3">
    <source>
        <dbReference type="Proteomes" id="UP000533905"/>
    </source>
</evidence>
<dbReference type="RefSeq" id="WP_171084412.1">
    <property type="nucleotide sequence ID" value="NZ_JABAIV010000003.1"/>
</dbReference>
<dbReference type="PROSITE" id="PS51257">
    <property type="entry name" value="PROKAR_LIPOPROTEIN"/>
    <property type="match status" value="1"/>
</dbReference>
<dbReference type="AlphaFoldDB" id="A0A7Y2JZ31"/>
<name>A0A7Y2JZ31_9BURK</name>
<accession>A0A7Y2JZ31</accession>
<dbReference type="EMBL" id="JABAIV010000003">
    <property type="protein sequence ID" value="NNG23655.1"/>
    <property type="molecule type" value="Genomic_DNA"/>
</dbReference>
<dbReference type="Proteomes" id="UP000533905">
    <property type="component" value="Unassembled WGS sequence"/>
</dbReference>
<reference evidence="2 3" key="1">
    <citation type="submission" date="2020-04" db="EMBL/GenBank/DDBJ databases">
        <title>Massilia sp. nov., a cold adapted bacteria isolated from Arctic soil.</title>
        <authorList>
            <person name="Son J."/>
            <person name="Ka J.-O."/>
        </authorList>
    </citation>
    <scope>NUCLEOTIDE SEQUENCE [LARGE SCALE GENOMIC DNA]</scope>
    <source>
        <strain evidence="2 3">ML15P13</strain>
    </source>
</reference>
<evidence type="ECO:0000313" key="2">
    <source>
        <dbReference type="EMBL" id="NNG23655.1"/>
    </source>
</evidence>
<evidence type="ECO:0008006" key="4">
    <source>
        <dbReference type="Google" id="ProtNLM"/>
    </source>
</evidence>
<evidence type="ECO:0000256" key="1">
    <source>
        <dbReference type="SAM" id="SignalP"/>
    </source>
</evidence>
<organism evidence="2 3">
    <name type="scientific">Telluria aromaticivorans</name>
    <dbReference type="NCBI Taxonomy" id="2725995"/>
    <lineage>
        <taxon>Bacteria</taxon>
        <taxon>Pseudomonadati</taxon>
        <taxon>Pseudomonadota</taxon>
        <taxon>Betaproteobacteria</taxon>
        <taxon>Burkholderiales</taxon>
        <taxon>Oxalobacteraceae</taxon>
        <taxon>Telluria group</taxon>
        <taxon>Telluria</taxon>
    </lineage>
</organism>
<gene>
    <name evidence="2" type="ORF">HGB41_11685</name>
</gene>
<proteinExistence type="predicted"/>
<feature type="signal peptide" evidence="1">
    <location>
        <begin position="1"/>
        <end position="24"/>
    </location>
</feature>
<sequence length="95" mass="10534">MRLSTIPVLALTLALAACTTPQQRAERMQAEMAQMMAIYGPACTGLGYAPSSDPWRQCVLQLSTREELRQIGNSPSFYGGWGSRHWRGGGYWGPW</sequence>
<keyword evidence="1" id="KW-0732">Signal</keyword>